<dbReference type="AlphaFoldDB" id="A0AAN9QGA4"/>
<reference evidence="1 2" key="1">
    <citation type="submission" date="2024-01" db="EMBL/GenBank/DDBJ databases">
        <title>The genomes of 5 underutilized Papilionoideae crops provide insights into root nodulation and disease resistanc.</title>
        <authorList>
            <person name="Jiang F."/>
        </authorList>
    </citation>
    <scope>NUCLEOTIDE SEQUENCE [LARGE SCALE GENOMIC DNA]</scope>
    <source>
        <strain evidence="1">JINMINGXINNONG_FW02</strain>
        <tissue evidence="1">Leaves</tissue>
    </source>
</reference>
<accession>A0AAN9QGA4</accession>
<evidence type="ECO:0000313" key="1">
    <source>
        <dbReference type="EMBL" id="KAK7333846.1"/>
    </source>
</evidence>
<gene>
    <name evidence="1" type="ORF">VNO80_30625</name>
</gene>
<sequence length="106" mass="11624">MDFSLMVEDDYVEVIFKGLTLLLSDVEKVNNRGDLTLLVANCSSKILVNALNEVMEPSLGPPLVSGPYFPGYRGTSYPSPVSPKVTYRASHTVMDLSLKLTQARTT</sequence>
<dbReference type="Proteomes" id="UP001374584">
    <property type="component" value="Unassembled WGS sequence"/>
</dbReference>
<dbReference type="EMBL" id="JAYMYR010000011">
    <property type="protein sequence ID" value="KAK7333846.1"/>
    <property type="molecule type" value="Genomic_DNA"/>
</dbReference>
<evidence type="ECO:0000313" key="2">
    <source>
        <dbReference type="Proteomes" id="UP001374584"/>
    </source>
</evidence>
<keyword evidence="2" id="KW-1185">Reference proteome</keyword>
<proteinExistence type="predicted"/>
<name>A0AAN9QGA4_PHACN</name>
<organism evidence="1 2">
    <name type="scientific">Phaseolus coccineus</name>
    <name type="common">Scarlet runner bean</name>
    <name type="synonym">Phaseolus multiflorus</name>
    <dbReference type="NCBI Taxonomy" id="3886"/>
    <lineage>
        <taxon>Eukaryota</taxon>
        <taxon>Viridiplantae</taxon>
        <taxon>Streptophyta</taxon>
        <taxon>Embryophyta</taxon>
        <taxon>Tracheophyta</taxon>
        <taxon>Spermatophyta</taxon>
        <taxon>Magnoliopsida</taxon>
        <taxon>eudicotyledons</taxon>
        <taxon>Gunneridae</taxon>
        <taxon>Pentapetalae</taxon>
        <taxon>rosids</taxon>
        <taxon>fabids</taxon>
        <taxon>Fabales</taxon>
        <taxon>Fabaceae</taxon>
        <taxon>Papilionoideae</taxon>
        <taxon>50 kb inversion clade</taxon>
        <taxon>NPAAA clade</taxon>
        <taxon>indigoferoid/millettioid clade</taxon>
        <taxon>Phaseoleae</taxon>
        <taxon>Phaseolus</taxon>
    </lineage>
</organism>
<protein>
    <submittedName>
        <fullName evidence="1">Uncharacterized protein</fullName>
    </submittedName>
</protein>
<comment type="caution">
    <text evidence="1">The sequence shown here is derived from an EMBL/GenBank/DDBJ whole genome shotgun (WGS) entry which is preliminary data.</text>
</comment>